<reference evidence="1" key="1">
    <citation type="submission" date="2015-07" db="EMBL/GenBank/DDBJ databases">
        <title>Adaptation to a free-living lifestyle via gene acquisitions in the diplomonad Trepomonas sp. PC1.</title>
        <authorList>
            <person name="Xu F."/>
            <person name="Jerlstrom-Hultqvist J."/>
            <person name="Kolisko M."/>
            <person name="Simpson A.G.B."/>
            <person name="Roger A.J."/>
            <person name="Svard S.G."/>
            <person name="Andersson J.O."/>
        </authorList>
    </citation>
    <scope>NUCLEOTIDE SEQUENCE</scope>
    <source>
        <strain evidence="1">PC1</strain>
    </source>
</reference>
<dbReference type="Gene3D" id="3.10.620.30">
    <property type="match status" value="1"/>
</dbReference>
<dbReference type="InterPro" id="IPR038765">
    <property type="entry name" value="Papain-like_cys_pep_sf"/>
</dbReference>
<evidence type="ECO:0000313" key="1">
    <source>
        <dbReference type="EMBL" id="JAP95534.1"/>
    </source>
</evidence>
<feature type="non-terminal residue" evidence="1">
    <location>
        <position position="306"/>
    </location>
</feature>
<sequence>ALPGVMNSFIMLQKNMFKAPLTMHLTFLEQQFKIKEITMIDYDVSKLQKPLQHKMINKNGFRWYYSQLTPKLKTVYMKIVQALLDLKRTVYFPKNQQVSSNQLLLIDDGIINDYPELWYYKCGYQELDNLVYKVNTIDDLMTPTEIQEINMKMLMENAHILSANLTSFTTTQKLFFFQAFISKTQTYDLEPDDPFVLKHIRTIVGVFLNKKCVCAAIAKAYKYICDCFGINCIYVRGLGGGGPHAWNIVQVGQFFYQVDPTWNMTDHWNSKYLCIDDILIKQMNHSFNHKQYTYPKCESMAANYFQ</sequence>
<protein>
    <submittedName>
        <fullName evidence="1">Transglutaminase-like superfamily protein</fullName>
    </submittedName>
</protein>
<name>A0A146KI68_9EUKA</name>
<organism evidence="1">
    <name type="scientific">Trepomonas sp. PC1</name>
    <dbReference type="NCBI Taxonomy" id="1076344"/>
    <lineage>
        <taxon>Eukaryota</taxon>
        <taxon>Metamonada</taxon>
        <taxon>Diplomonadida</taxon>
        <taxon>Hexamitidae</taxon>
        <taxon>Hexamitinae</taxon>
        <taxon>Trepomonas</taxon>
    </lineage>
</organism>
<feature type="non-terminal residue" evidence="1">
    <location>
        <position position="1"/>
    </location>
</feature>
<dbReference type="EMBL" id="GDID01001072">
    <property type="protein sequence ID" value="JAP95534.1"/>
    <property type="molecule type" value="Transcribed_RNA"/>
</dbReference>
<dbReference type="SUPFAM" id="SSF54001">
    <property type="entry name" value="Cysteine proteinases"/>
    <property type="match status" value="1"/>
</dbReference>
<accession>A0A146KI68</accession>
<proteinExistence type="predicted"/>
<gene>
    <name evidence="1" type="ORF">TPC1_11449</name>
</gene>
<dbReference type="AlphaFoldDB" id="A0A146KI68"/>